<dbReference type="AlphaFoldDB" id="A0A238VY28"/>
<dbReference type="Pfam" id="PF06938">
    <property type="entry name" value="DUF1285_N"/>
    <property type="match status" value="1"/>
</dbReference>
<feature type="domain" description="DUF1285" evidence="1">
    <location>
        <begin position="33"/>
        <end position="99"/>
    </location>
</feature>
<dbReference type="InterPro" id="IPR010707">
    <property type="entry name" value="DUF1285"/>
</dbReference>
<dbReference type="EMBL" id="FZNN01000003">
    <property type="protein sequence ID" value="SNR38379.1"/>
    <property type="molecule type" value="Genomic_DNA"/>
</dbReference>
<dbReference type="InterPro" id="IPR023361">
    <property type="entry name" value="DUF1285_beta_roll_sf"/>
</dbReference>
<sequence length="202" mass="22084">MEMAKVMNTQNIVTPSAEGIAASIRAAKGRGLPPVEKWNPPFCGDLDMRIARDGTWFYLGTPIGRPALVRLFSTILKMEAGKYFLVTPVEKVGITVDDAPFVAVDFEVEGEGRDQTLSFQTSVGDTATAGPEHPIRVVRDDATGEPSPYVMIRAGLEALIDRKSFYRLVELGTHDAVDGDSWFGLWSGGMFYPMIPSSELPE</sequence>
<dbReference type="InterPro" id="IPR048341">
    <property type="entry name" value="DUF1285_N"/>
</dbReference>
<dbReference type="Gene3D" id="2.30.270.10">
    <property type="entry name" value="duf1285 protein"/>
    <property type="match status" value="1"/>
</dbReference>
<proteinExistence type="predicted"/>
<dbReference type="Gene3D" id="3.10.540.10">
    <property type="entry name" value="duf1285 like domain"/>
    <property type="match status" value="1"/>
</dbReference>
<dbReference type="Proteomes" id="UP000198417">
    <property type="component" value="Unassembled WGS sequence"/>
</dbReference>
<evidence type="ECO:0000313" key="3">
    <source>
        <dbReference type="EMBL" id="SNR38379.1"/>
    </source>
</evidence>
<dbReference type="PIRSF" id="PIRSF029557">
    <property type="entry name" value="UCP029557"/>
    <property type="match status" value="1"/>
</dbReference>
<reference evidence="3 4" key="1">
    <citation type="submission" date="2017-06" db="EMBL/GenBank/DDBJ databases">
        <authorList>
            <person name="Kim H.J."/>
            <person name="Triplett B.A."/>
        </authorList>
    </citation>
    <scope>NUCLEOTIDE SEQUENCE [LARGE SCALE GENOMIC DNA]</scope>
    <source>
        <strain evidence="3 4">DSM 29052</strain>
    </source>
</reference>
<gene>
    <name evidence="3" type="ORF">SAMN06265370_103224</name>
</gene>
<dbReference type="Gene3D" id="2.20.70.10">
    <property type="match status" value="1"/>
</dbReference>
<name>A0A238VY28_9RHOB</name>
<keyword evidence="4" id="KW-1185">Reference proteome</keyword>
<organism evidence="3 4">
    <name type="scientific">Puniceibacterium sediminis</name>
    <dbReference type="NCBI Taxonomy" id="1608407"/>
    <lineage>
        <taxon>Bacteria</taxon>
        <taxon>Pseudomonadati</taxon>
        <taxon>Pseudomonadota</taxon>
        <taxon>Alphaproteobacteria</taxon>
        <taxon>Rhodobacterales</taxon>
        <taxon>Paracoccaceae</taxon>
        <taxon>Puniceibacterium</taxon>
    </lineage>
</organism>
<evidence type="ECO:0008006" key="5">
    <source>
        <dbReference type="Google" id="ProtNLM"/>
    </source>
</evidence>
<evidence type="ECO:0000259" key="2">
    <source>
        <dbReference type="Pfam" id="PF21028"/>
    </source>
</evidence>
<evidence type="ECO:0000259" key="1">
    <source>
        <dbReference type="Pfam" id="PF06938"/>
    </source>
</evidence>
<accession>A0A238VY28</accession>
<feature type="domain" description="DUF1285" evidence="2">
    <location>
        <begin position="100"/>
        <end position="194"/>
    </location>
</feature>
<protein>
    <recommendedName>
        <fullName evidence="5">Proteophosphoglycan</fullName>
    </recommendedName>
</protein>
<dbReference type="InterPro" id="IPR048342">
    <property type="entry name" value="DUF1285_C"/>
</dbReference>
<evidence type="ECO:0000313" key="4">
    <source>
        <dbReference type="Proteomes" id="UP000198417"/>
    </source>
</evidence>
<dbReference type="Pfam" id="PF21028">
    <property type="entry name" value="DUF1285_C"/>
    <property type="match status" value="1"/>
</dbReference>